<reference evidence="7" key="1">
    <citation type="submission" date="2021-09" db="EMBL/GenBank/DDBJ databases">
        <authorList>
            <consortium name="AG Swart"/>
            <person name="Singh M."/>
            <person name="Singh A."/>
            <person name="Seah K."/>
            <person name="Emmerich C."/>
        </authorList>
    </citation>
    <scope>NUCLEOTIDE SEQUENCE</scope>
    <source>
        <strain evidence="7">ATCC30299</strain>
    </source>
</reference>
<dbReference type="InterPro" id="IPR008963">
    <property type="entry name" value="Purple_acid_Pase-like_N"/>
</dbReference>
<feature type="domain" description="Calcineurin-like phosphoesterase" evidence="4">
    <location>
        <begin position="142"/>
        <end position="339"/>
    </location>
</feature>
<dbReference type="GO" id="GO:0046872">
    <property type="term" value="F:metal ion binding"/>
    <property type="evidence" value="ECO:0007669"/>
    <property type="project" value="InterPro"/>
</dbReference>
<dbReference type="Gene3D" id="2.60.40.380">
    <property type="entry name" value="Purple acid phosphatase-like, N-terminal"/>
    <property type="match status" value="1"/>
</dbReference>
<evidence type="ECO:0000256" key="2">
    <source>
        <dbReference type="ARBA" id="ARBA00023180"/>
    </source>
</evidence>
<dbReference type="PANTHER" id="PTHR45867">
    <property type="entry name" value="PURPLE ACID PHOSPHATASE"/>
    <property type="match status" value="1"/>
</dbReference>
<organism evidence="7 8">
    <name type="scientific">Blepharisma stoltei</name>
    <dbReference type="NCBI Taxonomy" id="1481888"/>
    <lineage>
        <taxon>Eukaryota</taxon>
        <taxon>Sar</taxon>
        <taxon>Alveolata</taxon>
        <taxon>Ciliophora</taxon>
        <taxon>Postciliodesmatophora</taxon>
        <taxon>Heterotrichea</taxon>
        <taxon>Heterotrichida</taxon>
        <taxon>Blepharismidae</taxon>
        <taxon>Blepharisma</taxon>
    </lineage>
</organism>
<dbReference type="GO" id="GO:0003993">
    <property type="term" value="F:acid phosphatase activity"/>
    <property type="evidence" value="ECO:0007669"/>
    <property type="project" value="UniProtKB-EC"/>
</dbReference>
<dbReference type="EC" id="3.1.3.2" evidence="3"/>
<protein>
    <recommendedName>
        <fullName evidence="3">Purple acid phosphatase</fullName>
        <ecNumber evidence="3">3.1.3.2</ecNumber>
    </recommendedName>
</protein>
<proteinExistence type="inferred from homology"/>
<keyword evidence="2" id="KW-0325">Glycoprotein</keyword>
<feature type="domain" description="Purple acid phosphatase N-terminal" evidence="6">
    <location>
        <begin position="26"/>
        <end position="120"/>
    </location>
</feature>
<dbReference type="EMBL" id="CAJZBQ010000049">
    <property type="protein sequence ID" value="CAG9329844.1"/>
    <property type="molecule type" value="Genomic_DNA"/>
</dbReference>
<evidence type="ECO:0000259" key="5">
    <source>
        <dbReference type="Pfam" id="PF14008"/>
    </source>
</evidence>
<dbReference type="Pfam" id="PF00149">
    <property type="entry name" value="Metallophos"/>
    <property type="match status" value="1"/>
</dbReference>
<dbReference type="Pfam" id="PF16656">
    <property type="entry name" value="Pur_ac_phosph_N"/>
    <property type="match status" value="1"/>
</dbReference>
<keyword evidence="1 3" id="KW-0732">Signal</keyword>
<dbReference type="InterPro" id="IPR029052">
    <property type="entry name" value="Metallo-depent_PP-like"/>
</dbReference>
<comment type="similarity">
    <text evidence="3">Belongs to the metallophosphoesterase superfamily. Purple acid phosphatase family.</text>
</comment>
<sequence>MSNLFFLFQFILFLNLTLVNAGIYKPEQIRISWTENKGEMRVTWVSYISVDSFVVYRPVLCLGEDTTWKTIQGTSQTFNEGEIVVKFQYIYTAVMNNLNSECSYEYYIRNSITESEIYMFSGRTPETSPPYLETKRPLSMIVFGDLGIGTNAMAVKDILLQEAKLRNFLGIIHMGDIAYNLDQDDGTTGDGFLNIIQPLAANYAYMAIIGNHEGYNNSTHFRTRFKMPVNQDNQGSGYFYSFNIGPVHWIVISTEVYIDNTKKASAEIQTNWLKKDLEAANKNRENFPWIFVLTHHPLYCSTHSAVTCGSEAELYQSILEDILYENSIDIMLQAHVHSYERDKPIYKNLTVKSDYDDKHTHINAKAPLYILSGNAGNREGHNEPLPPTYKDWGVYMADDFGFGKLFVYNETHVLWTQYSATLMKVDDYVWLIKDQPRYN</sequence>
<dbReference type="Pfam" id="PF14008">
    <property type="entry name" value="Metallophos_C"/>
    <property type="match status" value="1"/>
</dbReference>
<dbReference type="Gene3D" id="3.60.21.10">
    <property type="match status" value="1"/>
</dbReference>
<accession>A0AAU9K7A5</accession>
<evidence type="ECO:0000259" key="4">
    <source>
        <dbReference type="Pfam" id="PF00149"/>
    </source>
</evidence>
<gene>
    <name evidence="7" type="ORF">BSTOLATCC_MIC49885</name>
</gene>
<dbReference type="InterPro" id="IPR041792">
    <property type="entry name" value="MPP_PAP"/>
</dbReference>
<evidence type="ECO:0000256" key="3">
    <source>
        <dbReference type="RuleBase" id="RU361203"/>
    </source>
</evidence>
<dbReference type="InterPro" id="IPR004843">
    <property type="entry name" value="Calcineurin-like_PHP"/>
</dbReference>
<dbReference type="CDD" id="cd00839">
    <property type="entry name" value="MPP_PAPs"/>
    <property type="match status" value="1"/>
</dbReference>
<evidence type="ECO:0000256" key="1">
    <source>
        <dbReference type="ARBA" id="ARBA00022729"/>
    </source>
</evidence>
<dbReference type="AlphaFoldDB" id="A0AAU9K7A5"/>
<feature type="chain" id="PRO_5043095176" description="Purple acid phosphatase" evidence="3">
    <location>
        <begin position="22"/>
        <end position="439"/>
    </location>
</feature>
<name>A0AAU9K7A5_9CILI</name>
<feature type="domain" description="Purple acid phosphatase C-terminal" evidence="5">
    <location>
        <begin position="366"/>
        <end position="427"/>
    </location>
</feature>
<keyword evidence="3" id="KW-0378">Hydrolase</keyword>
<comment type="caution">
    <text evidence="7">The sequence shown here is derived from an EMBL/GenBank/DDBJ whole genome shotgun (WGS) entry which is preliminary data.</text>
</comment>
<evidence type="ECO:0000259" key="6">
    <source>
        <dbReference type="Pfam" id="PF16656"/>
    </source>
</evidence>
<dbReference type="InterPro" id="IPR025733">
    <property type="entry name" value="PAPs_C"/>
</dbReference>
<evidence type="ECO:0000313" key="8">
    <source>
        <dbReference type="Proteomes" id="UP001162131"/>
    </source>
</evidence>
<feature type="signal peptide" evidence="3">
    <location>
        <begin position="1"/>
        <end position="21"/>
    </location>
</feature>
<dbReference type="Proteomes" id="UP001162131">
    <property type="component" value="Unassembled WGS sequence"/>
</dbReference>
<comment type="catalytic activity">
    <reaction evidence="3">
        <text>a phosphate monoester + H2O = an alcohol + phosphate</text>
        <dbReference type="Rhea" id="RHEA:15017"/>
        <dbReference type="ChEBI" id="CHEBI:15377"/>
        <dbReference type="ChEBI" id="CHEBI:30879"/>
        <dbReference type="ChEBI" id="CHEBI:43474"/>
        <dbReference type="ChEBI" id="CHEBI:67140"/>
        <dbReference type="EC" id="3.1.3.2"/>
    </reaction>
</comment>
<evidence type="ECO:0000313" key="7">
    <source>
        <dbReference type="EMBL" id="CAG9329844.1"/>
    </source>
</evidence>
<dbReference type="SUPFAM" id="SSF49363">
    <property type="entry name" value="Purple acid phosphatase, N-terminal domain"/>
    <property type="match status" value="1"/>
</dbReference>
<dbReference type="InterPro" id="IPR015914">
    <property type="entry name" value="PAPs_N"/>
</dbReference>
<keyword evidence="8" id="KW-1185">Reference proteome</keyword>
<dbReference type="SUPFAM" id="SSF56300">
    <property type="entry name" value="Metallo-dependent phosphatases"/>
    <property type="match status" value="1"/>
</dbReference>